<accession>A0ABD3H4W6</accession>
<protein>
    <recommendedName>
        <fullName evidence="1">AB hydrolase-1 domain-containing protein</fullName>
    </recommendedName>
</protein>
<dbReference type="Proteomes" id="UP001633002">
    <property type="component" value="Unassembled WGS sequence"/>
</dbReference>
<evidence type="ECO:0000313" key="2">
    <source>
        <dbReference type="EMBL" id="KAL3685121.1"/>
    </source>
</evidence>
<dbReference type="Pfam" id="PF00561">
    <property type="entry name" value="Abhydrolase_1"/>
    <property type="match status" value="2"/>
</dbReference>
<dbReference type="Gene3D" id="3.40.50.1820">
    <property type="entry name" value="alpha/beta hydrolase"/>
    <property type="match status" value="1"/>
</dbReference>
<sequence>MGKCLPFSGVKWILKFLEMHYRALGMEPKMIEIDGGQTVMNCWVPVETSKPAQESTPPKPALVLLHGFGLSGFFGWESQTHAFVKDFRVYVPDLVFFGKSYTNSSERSEIFQAECVKKMLDVLKVDQCHLMGTSYGGMVAFRIASLYPEMVNKVVLASSGIMMDHTTNNKLLEHLKADDIKEILVPKDVAHLKLGLSTATTKKIWAIPSFILRDLYEKFYLDNQKEKEELVDGTVIGSVDAPPLPKITQEVLILWGSKDKIFDPELAVQLKTYIGDKAELHMIEGCGHVPQIEKPREFNQQVLQFLR</sequence>
<dbReference type="PRINTS" id="PR00412">
    <property type="entry name" value="EPOXHYDRLASE"/>
</dbReference>
<feature type="domain" description="AB hydrolase-1" evidence="1">
    <location>
        <begin position="60"/>
        <end position="171"/>
    </location>
</feature>
<keyword evidence="3" id="KW-1185">Reference proteome</keyword>
<proteinExistence type="predicted"/>
<reference evidence="2 3" key="1">
    <citation type="submission" date="2024-09" db="EMBL/GenBank/DDBJ databases">
        <title>Chromosome-scale assembly of Riccia sorocarpa.</title>
        <authorList>
            <person name="Paukszto L."/>
        </authorList>
    </citation>
    <scope>NUCLEOTIDE SEQUENCE [LARGE SCALE GENOMIC DNA]</scope>
    <source>
        <strain evidence="2">LP-2024</strain>
        <tissue evidence="2">Aerial parts of the thallus</tissue>
    </source>
</reference>
<comment type="caution">
    <text evidence="2">The sequence shown here is derived from an EMBL/GenBank/DDBJ whole genome shotgun (WGS) entry which is preliminary data.</text>
</comment>
<dbReference type="InterPro" id="IPR000073">
    <property type="entry name" value="AB_hydrolase_1"/>
</dbReference>
<dbReference type="InterPro" id="IPR000639">
    <property type="entry name" value="Epox_hydrolase-like"/>
</dbReference>
<evidence type="ECO:0000313" key="3">
    <source>
        <dbReference type="Proteomes" id="UP001633002"/>
    </source>
</evidence>
<dbReference type="InterPro" id="IPR052370">
    <property type="entry name" value="Meta-cleavage_hydrolase"/>
</dbReference>
<dbReference type="PANTHER" id="PTHR43139">
    <property type="entry name" value="SI:DKEY-122A22.2"/>
    <property type="match status" value="1"/>
</dbReference>
<dbReference type="AlphaFoldDB" id="A0ABD3H4W6"/>
<dbReference type="EMBL" id="JBJQOH010000006">
    <property type="protein sequence ID" value="KAL3685121.1"/>
    <property type="molecule type" value="Genomic_DNA"/>
</dbReference>
<feature type="domain" description="AB hydrolase-1" evidence="1">
    <location>
        <begin position="242"/>
        <end position="295"/>
    </location>
</feature>
<gene>
    <name evidence="2" type="ORF">R1sor_003143</name>
</gene>
<dbReference type="PRINTS" id="PR00111">
    <property type="entry name" value="ABHYDROLASE"/>
</dbReference>
<dbReference type="SUPFAM" id="SSF53474">
    <property type="entry name" value="alpha/beta-Hydrolases"/>
    <property type="match status" value="1"/>
</dbReference>
<organism evidence="2 3">
    <name type="scientific">Riccia sorocarpa</name>
    <dbReference type="NCBI Taxonomy" id="122646"/>
    <lineage>
        <taxon>Eukaryota</taxon>
        <taxon>Viridiplantae</taxon>
        <taxon>Streptophyta</taxon>
        <taxon>Embryophyta</taxon>
        <taxon>Marchantiophyta</taxon>
        <taxon>Marchantiopsida</taxon>
        <taxon>Marchantiidae</taxon>
        <taxon>Marchantiales</taxon>
        <taxon>Ricciaceae</taxon>
        <taxon>Riccia</taxon>
    </lineage>
</organism>
<name>A0ABD3H4W6_9MARC</name>
<evidence type="ECO:0000259" key="1">
    <source>
        <dbReference type="Pfam" id="PF00561"/>
    </source>
</evidence>
<dbReference type="InterPro" id="IPR029058">
    <property type="entry name" value="AB_hydrolase_fold"/>
</dbReference>
<dbReference type="PANTHER" id="PTHR43139:SF52">
    <property type="entry name" value="SI:DKEY-122A22.2"/>
    <property type="match status" value="1"/>
</dbReference>